<sequence length="70" mass="7197">MSTSTACPLASLTRWESSVHPTMTGSIVVVSSIEGVSPTAYPVRSEPHDCAEGEAVPGPSSTRPAERPSG</sequence>
<evidence type="ECO:0000313" key="2">
    <source>
        <dbReference type="EMBL" id="MFC7581152.1"/>
    </source>
</evidence>
<keyword evidence="3" id="KW-1185">Reference proteome</keyword>
<dbReference type="EMBL" id="JBHTEF010000001">
    <property type="protein sequence ID" value="MFC7581152.1"/>
    <property type="molecule type" value="Genomic_DNA"/>
</dbReference>
<name>A0ABW2SM73_9ACTO</name>
<evidence type="ECO:0000313" key="3">
    <source>
        <dbReference type="Proteomes" id="UP001596527"/>
    </source>
</evidence>
<proteinExistence type="predicted"/>
<comment type="caution">
    <text evidence="2">The sequence shown here is derived from an EMBL/GenBank/DDBJ whole genome shotgun (WGS) entry which is preliminary data.</text>
</comment>
<reference evidence="3" key="1">
    <citation type="journal article" date="2019" name="Int. J. Syst. Evol. Microbiol.">
        <title>The Global Catalogue of Microorganisms (GCM) 10K type strain sequencing project: providing services to taxonomists for standard genome sequencing and annotation.</title>
        <authorList>
            <consortium name="The Broad Institute Genomics Platform"/>
            <consortium name="The Broad Institute Genome Sequencing Center for Infectious Disease"/>
            <person name="Wu L."/>
            <person name="Ma J."/>
        </authorList>
    </citation>
    <scope>NUCLEOTIDE SEQUENCE [LARGE SCALE GENOMIC DNA]</scope>
    <source>
        <strain evidence="3">CCUG 56698</strain>
    </source>
</reference>
<organism evidence="2 3">
    <name type="scientific">Schaalia naturae</name>
    <dbReference type="NCBI Taxonomy" id="635203"/>
    <lineage>
        <taxon>Bacteria</taxon>
        <taxon>Bacillati</taxon>
        <taxon>Actinomycetota</taxon>
        <taxon>Actinomycetes</taxon>
        <taxon>Actinomycetales</taxon>
        <taxon>Actinomycetaceae</taxon>
        <taxon>Schaalia</taxon>
    </lineage>
</organism>
<evidence type="ECO:0000256" key="1">
    <source>
        <dbReference type="SAM" id="MobiDB-lite"/>
    </source>
</evidence>
<accession>A0ABW2SM73</accession>
<protein>
    <submittedName>
        <fullName evidence="2">Uncharacterized protein</fullName>
    </submittedName>
</protein>
<feature type="region of interest" description="Disordered" evidence="1">
    <location>
        <begin position="40"/>
        <end position="70"/>
    </location>
</feature>
<dbReference type="RefSeq" id="WP_380974131.1">
    <property type="nucleotide sequence ID" value="NZ_JBHTEF010000001.1"/>
</dbReference>
<dbReference type="Proteomes" id="UP001596527">
    <property type="component" value="Unassembled WGS sequence"/>
</dbReference>
<gene>
    <name evidence="2" type="ORF">ACFQWG_08070</name>
</gene>